<dbReference type="InterPro" id="IPR052194">
    <property type="entry name" value="MESH1"/>
</dbReference>
<evidence type="ECO:0000313" key="2">
    <source>
        <dbReference type="Proteomes" id="UP000228765"/>
    </source>
</evidence>
<name>A0A291L9W9_9CAUD</name>
<dbReference type="PANTHER" id="PTHR46246">
    <property type="entry name" value="GUANOSINE-3',5'-BIS(DIPHOSPHATE) 3'-PYROPHOSPHOHYDROLASE MESH1"/>
    <property type="match status" value="1"/>
</dbReference>
<dbReference type="KEGG" id="vg:54982906"/>
<proteinExistence type="predicted"/>
<dbReference type="Proteomes" id="UP000228765">
    <property type="component" value="Segment"/>
</dbReference>
<reference evidence="1 2" key="1">
    <citation type="submission" date="2017-08" db="EMBL/GenBank/DDBJ databases">
        <title>Complete genome sequence of a novel bacteriophage infecting Bordetella bronchiseptica.</title>
        <authorList>
            <person name="Chen Y."/>
            <person name="Song J."/>
            <person name="Wu B."/>
        </authorList>
    </citation>
    <scope>NUCLEOTIDE SEQUENCE [LARGE SCALE GENOMIC DNA]</scope>
</reference>
<dbReference type="GO" id="GO:0008893">
    <property type="term" value="F:guanosine-3',5'-bis(diphosphate) 3'-diphosphatase activity"/>
    <property type="evidence" value="ECO:0007669"/>
    <property type="project" value="TreeGrafter"/>
</dbReference>
<keyword evidence="1" id="KW-0378">Hydrolase</keyword>
<dbReference type="PANTHER" id="PTHR46246:SF1">
    <property type="entry name" value="GUANOSINE-3',5'-BIS(DIPHOSPHATE) 3'-PYROPHOSPHOHYDROLASE MESH1"/>
    <property type="match status" value="1"/>
</dbReference>
<dbReference type="GeneID" id="54982906"/>
<dbReference type="Pfam" id="PF13328">
    <property type="entry name" value="HD_4"/>
    <property type="match status" value="1"/>
</dbReference>
<dbReference type="EMBL" id="MF663786">
    <property type="protein sequence ID" value="ATI15650.1"/>
    <property type="molecule type" value="Genomic_DNA"/>
</dbReference>
<dbReference type="Gene3D" id="1.10.3210.10">
    <property type="entry name" value="Hypothetical protein af1432"/>
    <property type="match status" value="1"/>
</dbReference>
<protein>
    <submittedName>
        <fullName evidence="1">Bifunctional (P)ppGpp synthetase/guanosine-3',5'-bis(Diphosphate) 3'-pyrophosphohydrolase</fullName>
    </submittedName>
</protein>
<sequence>MIVFLKAQVAGYTRQDGTVVSPYYRADRFAEHKHAGQYRKDGKTPYIAHPRAVVSILRDEAGITDRDTLIAAVLHDTIEDTGVKHAELAARFGLTVADLVAELTNDETLPKPQQKQAQIDKAPHYSDRAAWIKTADKTANLRDIIAAPPPWSQERKREYFDHARSVVHAMGPRNALLRRLFETTYLTGISQL</sequence>
<dbReference type="SUPFAM" id="SSF109604">
    <property type="entry name" value="HD-domain/PDEase-like"/>
    <property type="match status" value="1"/>
</dbReference>
<organism evidence="1 2">
    <name type="scientific">Bordetella phage vB_BbrM_PHB04</name>
    <dbReference type="NCBI Taxonomy" id="2029657"/>
    <lineage>
        <taxon>Viruses</taxon>
        <taxon>Duplodnaviria</taxon>
        <taxon>Heunggongvirae</taxon>
        <taxon>Uroviricota</taxon>
        <taxon>Caudoviricetes</taxon>
        <taxon>Phabquatrovirus</taxon>
        <taxon>Phabquatrovirus PHB04</taxon>
    </lineage>
</organism>
<dbReference type="RefSeq" id="YP_009792698.1">
    <property type="nucleotide sequence ID" value="NC_047861.1"/>
</dbReference>
<keyword evidence="2" id="KW-1185">Reference proteome</keyword>
<evidence type="ECO:0000313" key="1">
    <source>
        <dbReference type="EMBL" id="ATI15650.1"/>
    </source>
</evidence>
<accession>A0A291L9W9</accession>